<dbReference type="OrthoDB" id="2864393at2759"/>
<name>A0A4V1Q3K5_9AGAR</name>
<dbReference type="EMBL" id="SDEE01000233">
    <property type="protein sequence ID" value="RXW18908.1"/>
    <property type="molecule type" value="Genomic_DNA"/>
</dbReference>
<evidence type="ECO:0008006" key="3">
    <source>
        <dbReference type="Google" id="ProtNLM"/>
    </source>
</evidence>
<organism evidence="1 2">
    <name type="scientific">Candolleomyces aberdarensis</name>
    <dbReference type="NCBI Taxonomy" id="2316362"/>
    <lineage>
        <taxon>Eukaryota</taxon>
        <taxon>Fungi</taxon>
        <taxon>Dikarya</taxon>
        <taxon>Basidiomycota</taxon>
        <taxon>Agaricomycotina</taxon>
        <taxon>Agaricomycetes</taxon>
        <taxon>Agaricomycetidae</taxon>
        <taxon>Agaricales</taxon>
        <taxon>Agaricineae</taxon>
        <taxon>Psathyrellaceae</taxon>
        <taxon>Candolleomyces</taxon>
    </lineage>
</organism>
<evidence type="ECO:0000313" key="2">
    <source>
        <dbReference type="Proteomes" id="UP000290288"/>
    </source>
</evidence>
<reference evidence="1 2" key="1">
    <citation type="submission" date="2019-01" db="EMBL/GenBank/DDBJ databases">
        <title>Draft genome sequence of Psathyrella aberdarensis IHI B618.</title>
        <authorList>
            <person name="Buettner E."/>
            <person name="Kellner H."/>
        </authorList>
    </citation>
    <scope>NUCLEOTIDE SEQUENCE [LARGE SCALE GENOMIC DNA]</scope>
    <source>
        <strain evidence="1 2">IHI B618</strain>
    </source>
</reference>
<dbReference type="Proteomes" id="UP000290288">
    <property type="component" value="Unassembled WGS sequence"/>
</dbReference>
<proteinExistence type="predicted"/>
<protein>
    <recommendedName>
        <fullName evidence="3">F-box domain-containing protein</fullName>
    </recommendedName>
</protein>
<evidence type="ECO:0000313" key="1">
    <source>
        <dbReference type="EMBL" id="RXW18908.1"/>
    </source>
</evidence>
<keyword evidence="2" id="KW-1185">Reference proteome</keyword>
<gene>
    <name evidence="1" type="ORF">EST38_g6943</name>
</gene>
<dbReference type="AlphaFoldDB" id="A0A4V1Q3K5"/>
<sequence length="283" mass="32391">MLQRLRQHFKSSPQNTIHVQWSLPLPEDIIRLLVDEYLDFDTIQSLSRTCKGFVLFCRQHIFQEVRIGTPPNSPNRDKPRPTLVDIKKAIEGSPYILDFIQALRIYRPTQGITLSDYQKSRTPALNEEGKALRYILLRVKHLKDAVCAVFRLNPLEEVSITNQYPLELVRPCTALRALEYKECSDHLINPLLPVHGTPNPAISIQDLSLQDPCEVDQLVFFLLTPSSPVDLSALKTLRYFGRVPPVPLSRIFNMSASTLEFLKIFVQDNGEDYAKTALTMDLY</sequence>
<accession>A0A4V1Q3K5</accession>
<comment type="caution">
    <text evidence="1">The sequence shown here is derived from an EMBL/GenBank/DDBJ whole genome shotgun (WGS) entry which is preliminary data.</text>
</comment>